<feature type="region of interest" description="Disordered" evidence="4">
    <location>
        <begin position="1"/>
        <end position="72"/>
    </location>
</feature>
<evidence type="ECO:0000256" key="1">
    <source>
        <dbReference type="ARBA" id="ARBA00004370"/>
    </source>
</evidence>
<dbReference type="AlphaFoldDB" id="A0A8H7BUE1"/>
<dbReference type="OrthoDB" id="2162691at2759"/>
<keyword evidence="5" id="KW-1133">Transmembrane helix</keyword>
<dbReference type="GO" id="GO:0032934">
    <property type="term" value="F:sterol binding"/>
    <property type="evidence" value="ECO:0007669"/>
    <property type="project" value="TreeGrafter"/>
</dbReference>
<evidence type="ECO:0000313" key="8">
    <source>
        <dbReference type="Proteomes" id="UP000605846"/>
    </source>
</evidence>
<feature type="compositionally biased region" description="Basic and acidic residues" evidence="4">
    <location>
        <begin position="476"/>
        <end position="495"/>
    </location>
</feature>
<dbReference type="InterPro" id="IPR031968">
    <property type="entry name" value="VASt"/>
</dbReference>
<keyword evidence="2 5" id="KW-0472">Membrane</keyword>
<dbReference type="GO" id="GO:0140268">
    <property type="term" value="C:endoplasmic reticulum-plasma membrane contact site"/>
    <property type="evidence" value="ECO:0007669"/>
    <property type="project" value="TreeGrafter"/>
</dbReference>
<dbReference type="PROSITE" id="PS51778">
    <property type="entry name" value="VAST"/>
    <property type="match status" value="1"/>
</dbReference>
<evidence type="ECO:0000313" key="7">
    <source>
        <dbReference type="EMBL" id="KAF7727652.1"/>
    </source>
</evidence>
<dbReference type="Proteomes" id="UP000605846">
    <property type="component" value="Unassembled WGS sequence"/>
</dbReference>
<dbReference type="InterPro" id="IPR051482">
    <property type="entry name" value="Cholesterol_transport"/>
</dbReference>
<keyword evidence="5" id="KW-0812">Transmembrane</keyword>
<dbReference type="Pfam" id="PF16016">
    <property type="entry name" value="VASt"/>
    <property type="match status" value="1"/>
</dbReference>
<feature type="region of interest" description="Disordered" evidence="4">
    <location>
        <begin position="473"/>
        <end position="495"/>
    </location>
</feature>
<organism evidence="7 8">
    <name type="scientific">Apophysomyces ossiformis</name>
    <dbReference type="NCBI Taxonomy" id="679940"/>
    <lineage>
        <taxon>Eukaryota</taxon>
        <taxon>Fungi</taxon>
        <taxon>Fungi incertae sedis</taxon>
        <taxon>Mucoromycota</taxon>
        <taxon>Mucoromycotina</taxon>
        <taxon>Mucoromycetes</taxon>
        <taxon>Mucorales</taxon>
        <taxon>Mucorineae</taxon>
        <taxon>Mucoraceae</taxon>
        <taxon>Apophysomyces</taxon>
    </lineage>
</organism>
<dbReference type="GO" id="GO:0005739">
    <property type="term" value="C:mitochondrion"/>
    <property type="evidence" value="ECO:0007669"/>
    <property type="project" value="TreeGrafter"/>
</dbReference>
<keyword evidence="3" id="KW-0175">Coiled coil</keyword>
<evidence type="ECO:0000256" key="5">
    <source>
        <dbReference type="SAM" id="Phobius"/>
    </source>
</evidence>
<dbReference type="PANTHER" id="PTHR23319:SF4">
    <property type="entry name" value="GRAM DOMAIN CONTAINING 1B, ISOFORM E"/>
    <property type="match status" value="1"/>
</dbReference>
<feature type="region of interest" description="Disordered" evidence="4">
    <location>
        <begin position="122"/>
        <end position="161"/>
    </location>
</feature>
<evidence type="ECO:0000259" key="6">
    <source>
        <dbReference type="PROSITE" id="PS51778"/>
    </source>
</evidence>
<feature type="compositionally biased region" description="Acidic residues" evidence="4">
    <location>
        <begin position="47"/>
        <end position="59"/>
    </location>
</feature>
<feature type="transmembrane region" description="Helical" evidence="5">
    <location>
        <begin position="414"/>
        <end position="432"/>
    </location>
</feature>
<evidence type="ECO:0000256" key="2">
    <source>
        <dbReference type="ARBA" id="ARBA00023136"/>
    </source>
</evidence>
<accession>A0A8H7BUE1</accession>
<comment type="subcellular location">
    <subcellularLocation>
        <location evidence="1">Membrane</location>
    </subcellularLocation>
</comment>
<feature type="compositionally biased region" description="Basic and acidic residues" evidence="4">
    <location>
        <begin position="23"/>
        <end position="34"/>
    </location>
</feature>
<dbReference type="GO" id="GO:0005789">
    <property type="term" value="C:endoplasmic reticulum membrane"/>
    <property type="evidence" value="ECO:0007669"/>
    <property type="project" value="TreeGrafter"/>
</dbReference>
<dbReference type="GO" id="GO:0032541">
    <property type="term" value="C:cortical endoplasmic reticulum"/>
    <property type="evidence" value="ECO:0007669"/>
    <property type="project" value="TreeGrafter"/>
</dbReference>
<dbReference type="GO" id="GO:0120015">
    <property type="term" value="F:sterol transfer activity"/>
    <property type="evidence" value="ECO:0007669"/>
    <property type="project" value="TreeGrafter"/>
</dbReference>
<dbReference type="GO" id="GO:0032366">
    <property type="term" value="P:intracellular sterol transport"/>
    <property type="evidence" value="ECO:0007669"/>
    <property type="project" value="TreeGrafter"/>
</dbReference>
<feature type="compositionally biased region" description="Basic and acidic residues" evidence="4">
    <location>
        <begin position="369"/>
        <end position="381"/>
    </location>
</feature>
<dbReference type="GO" id="GO:0005886">
    <property type="term" value="C:plasma membrane"/>
    <property type="evidence" value="ECO:0007669"/>
    <property type="project" value="TreeGrafter"/>
</dbReference>
<name>A0A8H7BUE1_9FUNG</name>
<feature type="compositionally biased region" description="Basic residues" evidence="4">
    <location>
        <begin position="353"/>
        <end position="368"/>
    </location>
</feature>
<evidence type="ECO:0000256" key="4">
    <source>
        <dbReference type="SAM" id="MobiDB-lite"/>
    </source>
</evidence>
<proteinExistence type="predicted"/>
<protein>
    <recommendedName>
        <fullName evidence="6">VASt domain-containing protein</fullName>
    </recommendedName>
</protein>
<reference evidence="7" key="1">
    <citation type="submission" date="2020-01" db="EMBL/GenBank/DDBJ databases">
        <title>Genome Sequencing of Three Apophysomyces-Like Fungal Strains Confirms a Novel Fungal Genus in the Mucoromycota with divergent Burkholderia-like Endosymbiotic Bacteria.</title>
        <authorList>
            <person name="Stajich J.E."/>
            <person name="Macias A.M."/>
            <person name="Carter-House D."/>
            <person name="Lovett B."/>
            <person name="Kasson L.R."/>
            <person name="Berry K."/>
            <person name="Grigoriev I."/>
            <person name="Chang Y."/>
            <person name="Spatafora J."/>
            <person name="Kasson M.T."/>
        </authorList>
    </citation>
    <scope>NUCLEOTIDE SEQUENCE</scope>
    <source>
        <strain evidence="7">NRRL A-21654</strain>
    </source>
</reference>
<keyword evidence="8" id="KW-1185">Reference proteome</keyword>
<sequence length="548" mass="61498">MDIWRCTRPSAALTKTPTNDSAMGKEDDTSKENDASDESDATTGSESDVEYSEDEEETDSMEKEEGTRKEISGIKPVKKSNVYLTKPTIIIEEHLQQPRQSSLGSLPFLRQVKNEVDTARRRAVSEAGARPDTQALLMNKDKSGDKTGDSATSLGSKANAGQIHEKTECECSKNGEHLPNVVMDQTYPGSVESIFNLLYNSSFYKKFLVDVEKSTDVSLGSWRKGEGSVQHVRDVSYIKPLNNAIGPKSTKCVSTEEIVELDIANSVTVVTTTQTPDVPSGGSFSVKTRLCITWAAKGQVRVLVTVLVDFTKSSWLKSTIEKASMEGQTSFYKDLDAALRKYIEAHPKEMHGGIKHARRRRKGKKGKRPTAEEPTKVHKQPEKNKLLDRAMEFVSSVTSASVGWAMENIRTPSASQLTVLCMFLMVIVNLFIASKMRDLEKKVSLMSTSDSYAKLPLASRYRRPDDNDLWNWLGRLDPDKKPKDNDDDKEGVDVPWKEKWQESQLAKRNIDQHLTDLGRMIERAEKSMEQVTNVVNQQRQRIRGEWPK</sequence>
<comment type="caution">
    <text evidence="7">The sequence shown here is derived from an EMBL/GenBank/DDBJ whole genome shotgun (WGS) entry which is preliminary data.</text>
</comment>
<feature type="compositionally biased region" description="Basic and acidic residues" evidence="4">
    <location>
        <begin position="139"/>
        <end position="148"/>
    </location>
</feature>
<dbReference type="PANTHER" id="PTHR23319">
    <property type="entry name" value="GRAM DOMAIN CONTAINING 1B, ISOFORM E"/>
    <property type="match status" value="1"/>
</dbReference>
<feature type="compositionally biased region" description="Basic and acidic residues" evidence="4">
    <location>
        <begin position="60"/>
        <end position="72"/>
    </location>
</feature>
<evidence type="ECO:0000256" key="3">
    <source>
        <dbReference type="SAM" id="Coils"/>
    </source>
</evidence>
<gene>
    <name evidence="7" type="ORF">EC973_007310</name>
</gene>
<dbReference type="EMBL" id="JABAYA010000052">
    <property type="protein sequence ID" value="KAF7727652.1"/>
    <property type="molecule type" value="Genomic_DNA"/>
</dbReference>
<feature type="coiled-coil region" evidence="3">
    <location>
        <begin position="514"/>
        <end position="541"/>
    </location>
</feature>
<feature type="domain" description="VASt" evidence="6">
    <location>
        <begin position="178"/>
        <end position="347"/>
    </location>
</feature>
<feature type="region of interest" description="Disordered" evidence="4">
    <location>
        <begin position="350"/>
        <end position="381"/>
    </location>
</feature>